<dbReference type="InterPro" id="IPR052708">
    <property type="entry name" value="PxpC"/>
</dbReference>
<keyword evidence="1" id="KW-0547">Nucleotide-binding</keyword>
<dbReference type="Gene3D" id="2.40.100.10">
    <property type="entry name" value="Cyclophilin-like"/>
    <property type="match status" value="1"/>
</dbReference>
<evidence type="ECO:0000256" key="3">
    <source>
        <dbReference type="ARBA" id="ARBA00022840"/>
    </source>
</evidence>
<dbReference type="GO" id="GO:0016829">
    <property type="term" value="F:lyase activity"/>
    <property type="evidence" value="ECO:0007669"/>
    <property type="project" value="UniProtKB-KW"/>
</dbReference>
<dbReference type="InterPro" id="IPR029000">
    <property type="entry name" value="Cyclophilin-like_dom_sf"/>
</dbReference>
<dbReference type="PANTHER" id="PTHR43309">
    <property type="entry name" value="5-OXOPROLINASE SUBUNIT C"/>
    <property type="match status" value="1"/>
</dbReference>
<dbReference type="OrthoDB" id="9782422at2"/>
<evidence type="ECO:0000256" key="1">
    <source>
        <dbReference type="ARBA" id="ARBA00022741"/>
    </source>
</evidence>
<dbReference type="Proteomes" id="UP000005387">
    <property type="component" value="Unassembled WGS sequence"/>
</dbReference>
<evidence type="ECO:0000259" key="4">
    <source>
        <dbReference type="SMART" id="SM00797"/>
    </source>
</evidence>
<evidence type="ECO:0000313" key="5">
    <source>
        <dbReference type="EMBL" id="EFM11648.1"/>
    </source>
</evidence>
<keyword evidence="5" id="KW-0456">Lyase</keyword>
<protein>
    <submittedName>
        <fullName evidence="5">Urea amidolyase related protein</fullName>
        <ecNumber evidence="5">3.5.1.54</ecNumber>
    </submittedName>
</protein>
<keyword evidence="2 5" id="KW-0378">Hydrolase</keyword>
<dbReference type="STRING" id="717606.PaecuDRAFT_1254"/>
<accession>E0I6I2</accession>
<proteinExistence type="predicted"/>
<evidence type="ECO:0000313" key="6">
    <source>
        <dbReference type="Proteomes" id="UP000005387"/>
    </source>
</evidence>
<dbReference type="PANTHER" id="PTHR43309:SF3">
    <property type="entry name" value="5-OXOPROLINASE SUBUNIT C"/>
    <property type="match status" value="1"/>
</dbReference>
<dbReference type="GO" id="GO:0004039">
    <property type="term" value="F:allophanate hydrolase activity"/>
    <property type="evidence" value="ECO:0007669"/>
    <property type="project" value="UniProtKB-EC"/>
</dbReference>
<dbReference type="InterPro" id="IPR003778">
    <property type="entry name" value="CT_A_B"/>
</dbReference>
<dbReference type="SUPFAM" id="SSF50891">
    <property type="entry name" value="Cyclophilin-like"/>
    <property type="match status" value="1"/>
</dbReference>
<dbReference type="AlphaFoldDB" id="E0I6I2"/>
<dbReference type="EMBL" id="AEDD01000003">
    <property type="protein sequence ID" value="EFM11648.1"/>
    <property type="molecule type" value="Genomic_DNA"/>
</dbReference>
<evidence type="ECO:0000256" key="2">
    <source>
        <dbReference type="ARBA" id="ARBA00022801"/>
    </source>
</evidence>
<reference evidence="5 6" key="1">
    <citation type="submission" date="2010-07" db="EMBL/GenBank/DDBJ databases">
        <title>The draft genome of Paenibacillus curdlanolyticus YK9.</title>
        <authorList>
            <consortium name="US DOE Joint Genome Institute (JGI-PGF)"/>
            <person name="Lucas S."/>
            <person name="Copeland A."/>
            <person name="Lapidus A."/>
            <person name="Cheng J.-F."/>
            <person name="Bruce D."/>
            <person name="Goodwin L."/>
            <person name="Pitluck S."/>
            <person name="Land M.L."/>
            <person name="Hauser L."/>
            <person name="Chang Y.-J."/>
            <person name="Jeffries C."/>
            <person name="Anderson I.J."/>
            <person name="Johnson E."/>
            <person name="Loganathan U."/>
            <person name="Mulhopadhyay B."/>
            <person name="Kyrpides N."/>
            <person name="Woyke T.J."/>
        </authorList>
    </citation>
    <scope>NUCLEOTIDE SEQUENCE [LARGE SCALE GENOMIC DNA]</scope>
    <source>
        <strain evidence="5 6">YK9</strain>
    </source>
</reference>
<dbReference type="eggNOG" id="COG1984">
    <property type="taxonomic scope" value="Bacteria"/>
</dbReference>
<keyword evidence="6" id="KW-1185">Reference proteome</keyword>
<dbReference type="GO" id="GO:0005524">
    <property type="term" value="F:ATP binding"/>
    <property type="evidence" value="ECO:0007669"/>
    <property type="project" value="UniProtKB-KW"/>
</dbReference>
<name>E0I6I2_9BACL</name>
<dbReference type="Pfam" id="PF02626">
    <property type="entry name" value="CT_A_B"/>
    <property type="match status" value="1"/>
</dbReference>
<feature type="domain" description="Carboxyltransferase" evidence="4">
    <location>
        <begin position="24"/>
        <end position="333"/>
    </location>
</feature>
<dbReference type="RefSeq" id="WP_006037269.1">
    <property type="nucleotide sequence ID" value="NZ_AEDD01000003.1"/>
</dbReference>
<dbReference type="SMART" id="SM00797">
    <property type="entry name" value="AHS2"/>
    <property type="match status" value="1"/>
</dbReference>
<dbReference type="EC" id="3.5.1.54" evidence="5"/>
<dbReference type="NCBIfam" id="TIGR00724">
    <property type="entry name" value="urea_amlyse_rel"/>
    <property type="match status" value="1"/>
</dbReference>
<sequence length="346" mass="35639">MSLHIVKPGLYTTVQDLGREGHRSAGLSGGGAMDPYAMRVANLLVGNEESAAGLELTLLGPTMTAATELLVAVTGADMAPRLDGRELAMWRPVRVPAGATLTFGAARLGCRAYVAVTGGIGTPPALGSRSTDARAAIGGIAGRPLRAGDAVPCGSAAGAGAPSAWATAWLAALAQPRAAASCTGRPSTGAAWYAPPQAYGGAGPDGIELRVMPGSEYGQFTEAARIAFLSERYRVSAASDRMGIRLEGSPLPRMERFELPSHGIVPGVIQVPDGGMPIMLGADCQTTGGYPKLAHVASIDLPLLAQAKPGDDIRFRLIDLQEAQRLLRKREAELRALAAAISLGCP</sequence>
<keyword evidence="3" id="KW-0067">ATP-binding</keyword>
<gene>
    <name evidence="5" type="ORF">PaecuDRAFT_1254</name>
</gene>
<organism evidence="5 6">
    <name type="scientific">Paenibacillus curdlanolyticus YK9</name>
    <dbReference type="NCBI Taxonomy" id="717606"/>
    <lineage>
        <taxon>Bacteria</taxon>
        <taxon>Bacillati</taxon>
        <taxon>Bacillota</taxon>
        <taxon>Bacilli</taxon>
        <taxon>Bacillales</taxon>
        <taxon>Paenibacillaceae</taxon>
        <taxon>Paenibacillus</taxon>
    </lineage>
</organism>